<keyword evidence="2" id="KW-0472">Membrane</keyword>
<evidence type="ECO:0000256" key="1">
    <source>
        <dbReference type="SAM" id="MobiDB-lite"/>
    </source>
</evidence>
<feature type="compositionally biased region" description="Polar residues" evidence="1">
    <location>
        <begin position="28"/>
        <end position="49"/>
    </location>
</feature>
<protein>
    <submittedName>
        <fullName evidence="3">Uncharacterized protein</fullName>
    </submittedName>
</protein>
<organism evidence="3 4">
    <name type="scientific">Aulographum hederae CBS 113979</name>
    <dbReference type="NCBI Taxonomy" id="1176131"/>
    <lineage>
        <taxon>Eukaryota</taxon>
        <taxon>Fungi</taxon>
        <taxon>Dikarya</taxon>
        <taxon>Ascomycota</taxon>
        <taxon>Pezizomycotina</taxon>
        <taxon>Dothideomycetes</taxon>
        <taxon>Pleosporomycetidae</taxon>
        <taxon>Aulographales</taxon>
        <taxon>Aulographaceae</taxon>
    </lineage>
</organism>
<keyword evidence="4" id="KW-1185">Reference proteome</keyword>
<dbReference type="EMBL" id="ML977142">
    <property type="protein sequence ID" value="KAF1990537.1"/>
    <property type="molecule type" value="Genomic_DNA"/>
</dbReference>
<feature type="region of interest" description="Disordered" evidence="1">
    <location>
        <begin position="191"/>
        <end position="219"/>
    </location>
</feature>
<dbReference type="Proteomes" id="UP000800041">
    <property type="component" value="Unassembled WGS sequence"/>
</dbReference>
<feature type="compositionally biased region" description="Pro residues" evidence="1">
    <location>
        <begin position="71"/>
        <end position="82"/>
    </location>
</feature>
<keyword evidence="2" id="KW-0812">Transmembrane</keyword>
<feature type="region of interest" description="Disordered" evidence="1">
    <location>
        <begin position="1"/>
        <end position="85"/>
    </location>
</feature>
<reference evidence="3" key="1">
    <citation type="journal article" date="2020" name="Stud. Mycol.">
        <title>101 Dothideomycetes genomes: a test case for predicting lifestyles and emergence of pathogens.</title>
        <authorList>
            <person name="Haridas S."/>
            <person name="Albert R."/>
            <person name="Binder M."/>
            <person name="Bloem J."/>
            <person name="Labutti K."/>
            <person name="Salamov A."/>
            <person name="Andreopoulos B."/>
            <person name="Baker S."/>
            <person name="Barry K."/>
            <person name="Bills G."/>
            <person name="Bluhm B."/>
            <person name="Cannon C."/>
            <person name="Castanera R."/>
            <person name="Culley D."/>
            <person name="Daum C."/>
            <person name="Ezra D."/>
            <person name="Gonzalez J."/>
            <person name="Henrissat B."/>
            <person name="Kuo A."/>
            <person name="Liang C."/>
            <person name="Lipzen A."/>
            <person name="Lutzoni F."/>
            <person name="Magnuson J."/>
            <person name="Mondo S."/>
            <person name="Nolan M."/>
            <person name="Ohm R."/>
            <person name="Pangilinan J."/>
            <person name="Park H.-J."/>
            <person name="Ramirez L."/>
            <person name="Alfaro M."/>
            <person name="Sun H."/>
            <person name="Tritt A."/>
            <person name="Yoshinaga Y."/>
            <person name="Zwiers L.-H."/>
            <person name="Turgeon B."/>
            <person name="Goodwin S."/>
            <person name="Spatafora J."/>
            <person name="Crous P."/>
            <person name="Grigoriev I."/>
        </authorList>
    </citation>
    <scope>NUCLEOTIDE SEQUENCE</scope>
    <source>
        <strain evidence="3">CBS 113979</strain>
    </source>
</reference>
<sequence>MLPAAHPSPPPPHSHPHGPSDFHPPMPTSGTSSIRANPSLQPSQTETRPSPTPSIQPPVSIIPHPTFPLSSPLPPPAAPAPTAPVAGGPFDPRSVSVLTSVVTAIESVFVPGTNTTIVIPDEDAQRQLKGAWGLMGGLGGASIIGALVATYFIAKLRKGVAELKAKRRNANGNADADSDFTVDSPVNGVGHLPSVAQTDAPSYSHPAVKVTQGAGSNPV</sequence>
<feature type="compositionally biased region" description="Pro residues" evidence="1">
    <location>
        <begin position="1"/>
        <end position="13"/>
    </location>
</feature>
<accession>A0A6G1HBV2</accession>
<feature type="transmembrane region" description="Helical" evidence="2">
    <location>
        <begin position="131"/>
        <end position="154"/>
    </location>
</feature>
<gene>
    <name evidence="3" type="ORF">K402DRAFT_231207</name>
</gene>
<name>A0A6G1HBV2_9PEZI</name>
<keyword evidence="2" id="KW-1133">Transmembrane helix</keyword>
<dbReference type="AlphaFoldDB" id="A0A6G1HBV2"/>
<evidence type="ECO:0000313" key="3">
    <source>
        <dbReference type="EMBL" id="KAF1990537.1"/>
    </source>
</evidence>
<proteinExistence type="predicted"/>
<evidence type="ECO:0000313" key="4">
    <source>
        <dbReference type="Proteomes" id="UP000800041"/>
    </source>
</evidence>
<evidence type="ECO:0000256" key="2">
    <source>
        <dbReference type="SAM" id="Phobius"/>
    </source>
</evidence>